<evidence type="ECO:0000313" key="1">
    <source>
        <dbReference type="EMBL" id="KKN75902.1"/>
    </source>
</evidence>
<comment type="caution">
    <text evidence="1">The sequence shown here is derived from an EMBL/GenBank/DDBJ whole genome shotgun (WGS) entry which is preliminary data.</text>
</comment>
<dbReference type="EMBL" id="LAZR01000302">
    <property type="protein sequence ID" value="KKN75902.1"/>
    <property type="molecule type" value="Genomic_DNA"/>
</dbReference>
<protein>
    <submittedName>
        <fullName evidence="1">Uncharacterized protein</fullName>
    </submittedName>
</protein>
<accession>A0A0F9TLX4</accession>
<proteinExistence type="predicted"/>
<organism evidence="1">
    <name type="scientific">marine sediment metagenome</name>
    <dbReference type="NCBI Taxonomy" id="412755"/>
    <lineage>
        <taxon>unclassified sequences</taxon>
        <taxon>metagenomes</taxon>
        <taxon>ecological metagenomes</taxon>
    </lineage>
</organism>
<gene>
    <name evidence="1" type="ORF">LCGC14_0376100</name>
</gene>
<dbReference type="AlphaFoldDB" id="A0A0F9TLX4"/>
<name>A0A0F9TLX4_9ZZZZ</name>
<sequence>MTDCTACEKGFLFVVEAVLSENEARIKKLVLCDTCRAVINSTLKESERKKK</sequence>
<reference evidence="1" key="1">
    <citation type="journal article" date="2015" name="Nature">
        <title>Complex archaea that bridge the gap between prokaryotes and eukaryotes.</title>
        <authorList>
            <person name="Spang A."/>
            <person name="Saw J.H."/>
            <person name="Jorgensen S.L."/>
            <person name="Zaremba-Niedzwiedzka K."/>
            <person name="Martijn J."/>
            <person name="Lind A.E."/>
            <person name="van Eijk R."/>
            <person name="Schleper C."/>
            <person name="Guy L."/>
            <person name="Ettema T.J."/>
        </authorList>
    </citation>
    <scope>NUCLEOTIDE SEQUENCE</scope>
</reference>